<feature type="domain" description="Nicastrin small lobe" evidence="11">
    <location>
        <begin position="38"/>
        <end position="213"/>
    </location>
</feature>
<evidence type="ECO:0000256" key="9">
    <source>
        <dbReference type="ARBA" id="ARBA00023180"/>
    </source>
</evidence>
<dbReference type="EMBL" id="JAHQIW010003850">
    <property type="protein sequence ID" value="KAJ1360386.1"/>
    <property type="molecule type" value="Genomic_DNA"/>
</dbReference>
<evidence type="ECO:0000259" key="11">
    <source>
        <dbReference type="Pfam" id="PF18266"/>
    </source>
</evidence>
<dbReference type="Pfam" id="PF18266">
    <property type="entry name" value="Ncstrn_small"/>
    <property type="match status" value="1"/>
</dbReference>
<dbReference type="InterPro" id="IPR041084">
    <property type="entry name" value="Ncstrn_small"/>
</dbReference>
<comment type="similarity">
    <text evidence="2">Belongs to the nicastrin family.</text>
</comment>
<evidence type="ECO:0000256" key="8">
    <source>
        <dbReference type="ARBA" id="ARBA00023136"/>
    </source>
</evidence>
<proteinExistence type="inferred from homology"/>
<keyword evidence="6" id="KW-0914">Notch signaling pathway</keyword>
<dbReference type="PANTHER" id="PTHR21092">
    <property type="entry name" value="NICASTRIN"/>
    <property type="match status" value="1"/>
</dbReference>
<evidence type="ECO:0000256" key="7">
    <source>
        <dbReference type="ARBA" id="ARBA00022989"/>
    </source>
</evidence>
<comment type="subcellular location">
    <subcellularLocation>
        <location evidence="1">Membrane</location>
        <topology evidence="1">Single-pass type I membrane protein</topology>
    </subcellularLocation>
</comment>
<dbReference type="AlphaFoldDB" id="A0AAD5QV12"/>
<feature type="chain" id="PRO_5042123491" description="Nicastrin" evidence="10">
    <location>
        <begin position="19"/>
        <end position="710"/>
    </location>
</feature>
<evidence type="ECO:0000313" key="12">
    <source>
        <dbReference type="EMBL" id="KAJ1360386.1"/>
    </source>
</evidence>
<organism evidence="12 13">
    <name type="scientific">Parelaphostrongylus tenuis</name>
    <name type="common">Meningeal worm</name>
    <dbReference type="NCBI Taxonomy" id="148309"/>
    <lineage>
        <taxon>Eukaryota</taxon>
        <taxon>Metazoa</taxon>
        <taxon>Ecdysozoa</taxon>
        <taxon>Nematoda</taxon>
        <taxon>Chromadorea</taxon>
        <taxon>Rhabditida</taxon>
        <taxon>Rhabditina</taxon>
        <taxon>Rhabditomorpha</taxon>
        <taxon>Strongyloidea</taxon>
        <taxon>Metastrongylidae</taxon>
        <taxon>Parelaphostrongylus</taxon>
    </lineage>
</organism>
<evidence type="ECO:0000256" key="4">
    <source>
        <dbReference type="ARBA" id="ARBA00022692"/>
    </source>
</evidence>
<keyword evidence="9" id="KW-0325">Glycoprotein</keyword>
<gene>
    <name evidence="12" type="ORF">KIN20_019344</name>
</gene>
<keyword evidence="5 10" id="KW-0732">Signal</keyword>
<dbReference type="GO" id="GO:0007219">
    <property type="term" value="P:Notch signaling pathway"/>
    <property type="evidence" value="ECO:0007669"/>
    <property type="project" value="UniProtKB-KW"/>
</dbReference>
<dbReference type="GO" id="GO:0016485">
    <property type="term" value="P:protein processing"/>
    <property type="evidence" value="ECO:0007669"/>
    <property type="project" value="InterPro"/>
</dbReference>
<name>A0AAD5QV12_PARTN</name>
<evidence type="ECO:0000313" key="13">
    <source>
        <dbReference type="Proteomes" id="UP001196413"/>
    </source>
</evidence>
<evidence type="ECO:0000256" key="3">
    <source>
        <dbReference type="ARBA" id="ARBA00015303"/>
    </source>
</evidence>
<dbReference type="Pfam" id="PF05450">
    <property type="entry name" value="Nicastrin"/>
    <property type="match status" value="1"/>
</dbReference>
<feature type="signal peptide" evidence="10">
    <location>
        <begin position="1"/>
        <end position="18"/>
    </location>
</feature>
<evidence type="ECO:0000256" key="6">
    <source>
        <dbReference type="ARBA" id="ARBA00022976"/>
    </source>
</evidence>
<accession>A0AAD5QV12</accession>
<keyword evidence="4" id="KW-0812">Transmembrane</keyword>
<protein>
    <recommendedName>
        <fullName evidence="3">Nicastrin</fullName>
    </recommendedName>
</protein>
<sequence>MRLITFVLLHGVLKSCSGEGLSDDIYITIPVAEGMMGYRLFNGTHQFGFHSTKSDSRGVVVFMKEGEQEGLRDCWRSRFRDYHGKYHIVMPVDMLDRSTAEEIVQSKCVAGLIVTKPESAIDPMKPLSHDGVCPNPSTDFYGRDCSSSHLWNERGYILSEGLRNTDWNIQILYLENQTHINQIKKCHDVFNVPKNGSSVSFPFCAASFGAFNTGAGSTEICHRRSKPSSRLFDLNIEMRHDLCGPLFGMNILLYLPPKFYNETGVKGSAEYLMLSSRLDSFGLIPEISPGEISVVTSVIALLAAARAMGEFSALFERAAYTSNRHVIVAFFDGESFDYIGSSDTAYDILKGEFPRKLRSDLKSQLDPITISQLVGIIELQQLGTGNSLKLNALADGHQLTNSQELKEILLSLSQGAKAGGGKLVPPTPDSKMPPSSWYSFARLSPSIPGVVLAPFREQYEYRRINSMLDRVQWNATQRSLAISEVIIAANAVLRAAMDHVRLDSALKTAVKIDSKFVHSLFECFIDSTDWFSCDFFNRLNGGRVKPSPVLYSGKSTYVSMGNRNPIHFFVDWLATYAVGSTSHTSNVKDKKTCNDLGKDQNVYLYTWQADPVTGTYHCYRTSMNIYKVKSPAFKIDGYKFSNTTYSTWSESLYSFDHLQLYLVEEESFENVMLCLGMVLALMSFLVVGRCTENSFIIDEGERLAMEGEPL</sequence>
<keyword evidence="8" id="KW-0472">Membrane</keyword>
<evidence type="ECO:0000256" key="2">
    <source>
        <dbReference type="ARBA" id="ARBA00007717"/>
    </source>
</evidence>
<keyword evidence="7" id="KW-1133">Transmembrane helix</keyword>
<evidence type="ECO:0000256" key="5">
    <source>
        <dbReference type="ARBA" id="ARBA00022729"/>
    </source>
</evidence>
<keyword evidence="13" id="KW-1185">Reference proteome</keyword>
<dbReference type="InterPro" id="IPR008710">
    <property type="entry name" value="Nicastrin"/>
</dbReference>
<reference evidence="12" key="1">
    <citation type="submission" date="2021-06" db="EMBL/GenBank/DDBJ databases">
        <title>Parelaphostrongylus tenuis whole genome reference sequence.</title>
        <authorList>
            <person name="Garwood T.J."/>
            <person name="Larsen P.A."/>
            <person name="Fountain-Jones N.M."/>
            <person name="Garbe J.R."/>
            <person name="Macchietto M.G."/>
            <person name="Kania S.A."/>
            <person name="Gerhold R.W."/>
            <person name="Richards J.E."/>
            <person name="Wolf T.M."/>
        </authorList>
    </citation>
    <scope>NUCLEOTIDE SEQUENCE</scope>
    <source>
        <strain evidence="12">MNPRO001-30</strain>
        <tissue evidence="12">Meninges</tissue>
    </source>
</reference>
<dbReference type="PANTHER" id="PTHR21092:SF0">
    <property type="entry name" value="NICASTRIN"/>
    <property type="match status" value="1"/>
</dbReference>
<evidence type="ECO:0000256" key="1">
    <source>
        <dbReference type="ARBA" id="ARBA00004479"/>
    </source>
</evidence>
<evidence type="ECO:0000256" key="10">
    <source>
        <dbReference type="SAM" id="SignalP"/>
    </source>
</evidence>
<dbReference type="Gene3D" id="3.40.630.10">
    <property type="entry name" value="Zn peptidases"/>
    <property type="match status" value="1"/>
</dbReference>
<dbReference type="GO" id="GO:0005886">
    <property type="term" value="C:plasma membrane"/>
    <property type="evidence" value="ECO:0007669"/>
    <property type="project" value="UniProtKB-ARBA"/>
</dbReference>
<dbReference type="SUPFAM" id="SSF53187">
    <property type="entry name" value="Zn-dependent exopeptidases"/>
    <property type="match status" value="1"/>
</dbReference>
<comment type="caution">
    <text evidence="12">The sequence shown here is derived from an EMBL/GenBank/DDBJ whole genome shotgun (WGS) entry which is preliminary data.</text>
</comment>
<dbReference type="GO" id="GO:0007220">
    <property type="term" value="P:Notch receptor processing"/>
    <property type="evidence" value="ECO:0007669"/>
    <property type="project" value="TreeGrafter"/>
</dbReference>
<dbReference type="Proteomes" id="UP001196413">
    <property type="component" value="Unassembled WGS sequence"/>
</dbReference>